<gene>
    <name evidence="4" type="ORF">C2E21_8984</name>
</gene>
<evidence type="ECO:0000313" key="5">
    <source>
        <dbReference type="Proteomes" id="UP000239899"/>
    </source>
</evidence>
<feature type="region of interest" description="Disordered" evidence="1">
    <location>
        <begin position="640"/>
        <end position="669"/>
    </location>
</feature>
<dbReference type="Proteomes" id="UP000239899">
    <property type="component" value="Unassembled WGS sequence"/>
</dbReference>
<dbReference type="InterPro" id="IPR015422">
    <property type="entry name" value="PyrdxlP-dep_Trfase_small"/>
</dbReference>
<feature type="domain" description="Aminotransferase class V" evidence="3">
    <location>
        <begin position="305"/>
        <end position="465"/>
    </location>
</feature>
<evidence type="ECO:0000256" key="2">
    <source>
        <dbReference type="SAM" id="SignalP"/>
    </source>
</evidence>
<comment type="caution">
    <text evidence="4">The sequence shown here is derived from an EMBL/GenBank/DDBJ whole genome shotgun (WGS) entry which is preliminary data.</text>
</comment>
<organism evidence="4 5">
    <name type="scientific">Chlorella sorokiniana</name>
    <name type="common">Freshwater green alga</name>
    <dbReference type="NCBI Taxonomy" id="3076"/>
    <lineage>
        <taxon>Eukaryota</taxon>
        <taxon>Viridiplantae</taxon>
        <taxon>Chlorophyta</taxon>
        <taxon>core chlorophytes</taxon>
        <taxon>Trebouxiophyceae</taxon>
        <taxon>Chlorellales</taxon>
        <taxon>Chlorellaceae</taxon>
        <taxon>Chlorella clade</taxon>
        <taxon>Chlorella</taxon>
    </lineage>
</organism>
<feature type="region of interest" description="Disordered" evidence="1">
    <location>
        <begin position="190"/>
        <end position="239"/>
    </location>
</feature>
<dbReference type="OrthoDB" id="10264306at2759"/>
<feature type="region of interest" description="Disordered" evidence="1">
    <location>
        <begin position="258"/>
        <end position="298"/>
    </location>
</feature>
<dbReference type="InterPro" id="IPR015421">
    <property type="entry name" value="PyrdxlP-dep_Trfase_major"/>
</dbReference>
<keyword evidence="2" id="KW-0732">Signal</keyword>
<dbReference type="InterPro" id="IPR000192">
    <property type="entry name" value="Aminotrans_V_dom"/>
</dbReference>
<feature type="chain" id="PRO_5015124343" evidence="2">
    <location>
        <begin position="20"/>
        <end position="684"/>
    </location>
</feature>
<dbReference type="SUPFAM" id="SSF53383">
    <property type="entry name" value="PLP-dependent transferases"/>
    <property type="match status" value="2"/>
</dbReference>
<feature type="signal peptide" evidence="2">
    <location>
        <begin position="1"/>
        <end position="19"/>
    </location>
</feature>
<dbReference type="STRING" id="3076.A0A2P6TCU0"/>
<proteinExistence type="predicted"/>
<protein>
    <submittedName>
        <fullName evidence="4">Molybdenum cofactor sulfurase</fullName>
    </submittedName>
</protein>
<dbReference type="Gene3D" id="3.40.640.10">
    <property type="entry name" value="Type I PLP-dependent aspartate aminotransferase-like (Major domain)"/>
    <property type="match status" value="2"/>
</dbReference>
<feature type="compositionally biased region" description="Low complexity" evidence="1">
    <location>
        <begin position="218"/>
        <end position="239"/>
    </location>
</feature>
<dbReference type="PANTHER" id="PTHR14237:SF80">
    <property type="entry name" value="MOLYBDENUM COFACTOR SULFURASE"/>
    <property type="match status" value="1"/>
</dbReference>
<reference evidence="4 5" key="1">
    <citation type="journal article" date="2018" name="Plant J.">
        <title>Genome sequences of Chlorella sorokiniana UTEX 1602 and Micractinium conductrix SAG 241.80: implications to maltose excretion by a green alga.</title>
        <authorList>
            <person name="Arriola M.B."/>
            <person name="Velmurugan N."/>
            <person name="Zhang Y."/>
            <person name="Plunkett M.H."/>
            <person name="Hondzo H."/>
            <person name="Barney B.M."/>
        </authorList>
    </citation>
    <scope>NUCLEOTIDE SEQUENCE [LARGE SCALE GENOMIC DNA]</scope>
    <source>
        <strain evidence="5">UTEX 1602</strain>
    </source>
</reference>
<dbReference type="Pfam" id="PF00266">
    <property type="entry name" value="Aminotran_5"/>
    <property type="match status" value="2"/>
</dbReference>
<dbReference type="Gene3D" id="3.90.1150.10">
    <property type="entry name" value="Aspartate Aminotransferase, domain 1"/>
    <property type="match status" value="1"/>
</dbReference>
<dbReference type="PANTHER" id="PTHR14237">
    <property type="entry name" value="MOLYBDOPTERIN COFACTOR SULFURASE MOSC"/>
    <property type="match status" value="1"/>
</dbReference>
<dbReference type="EMBL" id="LHPG02000023">
    <property type="protein sequence ID" value="PRW20464.1"/>
    <property type="molecule type" value="Genomic_DNA"/>
</dbReference>
<sequence length="684" mass="73872">MLGHLLCLLGLLGAATACGEPCQAAKAVFLSRWGDAYGYGGRIDEIWAKEIGTRLPPDEHYIDFTGSSLYWNSQVEGAMRELQTAVFGNPHSSNPSSLRTEARVEELRRRVLDFFGADPSIYDIVWTRSGTGALHILGETFPFTPGSRFAYLDSNHNSVLGIREYAKLAGAEHGAVSEAEVEAWLAGEPGASLPPILQEDGKAGHPKRHHSKRPRLEAAAADAAAAAAPGGRRQLAAQPAGQQGLALALEELGDPLDLEQASGTGRQHGRKHHSGSGGGGSGGSSGEPGEGGDKPGEAPVLNLFAFPGMDNFGGVMYPLRWVRAVQAKSTRRQRWKVLLDAAAFVPSHPLNLTETPADFVDMSMYKLFGYPTGVGALIARHEDIAAARKLYWGGGSVFLATSHLDWRLLRPCGAERFEDGTLPFLNILGLSYGLDVYNELGWANIERHTNAIREWLYSQLPQLRHSNGAPMLRVLGNHSGPDSSWKQGATFNFQILKPNGEVFSYRRAGTAMVAAGFHMRTGCTCNPGACYAFLGVRDEEVQTAAQLAQGNFSEWEWVWVRRKVDTPHAIPTAEEAAAHAGSVVANEGKHHQLVKLPLGSLRLSFGYMSRFEDAWALLNWLKQHYTDRTVDDYVFTAADGDSSSSGSGNGGDDAAGAAGTAAGRTQRRAEHVRRVIELQGPGWC</sequence>
<dbReference type="InterPro" id="IPR015424">
    <property type="entry name" value="PyrdxlP-dep_Trfase"/>
</dbReference>
<keyword evidence="5" id="KW-1185">Reference proteome</keyword>
<accession>A0A2P6TCU0</accession>
<dbReference type="AlphaFoldDB" id="A0A2P6TCU0"/>
<evidence type="ECO:0000256" key="1">
    <source>
        <dbReference type="SAM" id="MobiDB-lite"/>
    </source>
</evidence>
<evidence type="ECO:0000259" key="3">
    <source>
        <dbReference type="Pfam" id="PF00266"/>
    </source>
</evidence>
<feature type="domain" description="Aminotransferase class V" evidence="3">
    <location>
        <begin position="61"/>
        <end position="171"/>
    </location>
</feature>
<feature type="compositionally biased region" description="Low complexity" evidence="1">
    <location>
        <begin position="654"/>
        <end position="663"/>
    </location>
</feature>
<feature type="compositionally biased region" description="Gly residues" evidence="1">
    <location>
        <begin position="275"/>
        <end position="289"/>
    </location>
</feature>
<name>A0A2P6TCU0_CHLSO</name>
<evidence type="ECO:0000313" key="4">
    <source>
        <dbReference type="EMBL" id="PRW20464.1"/>
    </source>
</evidence>
<feature type="compositionally biased region" description="Basic residues" evidence="1">
    <location>
        <begin position="204"/>
        <end position="213"/>
    </location>
</feature>